<accession>A0A1X6YDJ0</accession>
<protein>
    <submittedName>
        <fullName evidence="3 4">Anti-sigma-K factor RskA</fullName>
    </submittedName>
</protein>
<dbReference type="GO" id="GO:0006417">
    <property type="term" value="P:regulation of translation"/>
    <property type="evidence" value="ECO:0007669"/>
    <property type="project" value="TreeGrafter"/>
</dbReference>
<dbReference type="RefSeq" id="WP_165761368.1">
    <property type="nucleotide sequence ID" value="NZ_FWFY01000001.1"/>
</dbReference>
<evidence type="ECO:0000313" key="5">
    <source>
        <dbReference type="Proteomes" id="UP000193495"/>
    </source>
</evidence>
<evidence type="ECO:0000259" key="2">
    <source>
        <dbReference type="Pfam" id="PF10099"/>
    </source>
</evidence>
<feature type="domain" description="Anti-sigma K factor RskA C-terminal" evidence="2">
    <location>
        <begin position="95"/>
        <end position="221"/>
    </location>
</feature>
<dbReference type="GO" id="GO:0016989">
    <property type="term" value="F:sigma factor antagonist activity"/>
    <property type="evidence" value="ECO:0007669"/>
    <property type="project" value="TreeGrafter"/>
</dbReference>
<proteinExistence type="predicted"/>
<feature type="region of interest" description="Disordered" evidence="1">
    <location>
        <begin position="207"/>
        <end position="230"/>
    </location>
</feature>
<dbReference type="PANTHER" id="PTHR37461">
    <property type="entry name" value="ANTI-SIGMA-K FACTOR RSKA"/>
    <property type="match status" value="1"/>
</dbReference>
<gene>
    <name evidence="3" type="ORF">CLV79_10320</name>
    <name evidence="4" type="ORF">LOS8367_00380</name>
</gene>
<dbReference type="EMBL" id="PYGB01000003">
    <property type="protein sequence ID" value="PSK86974.1"/>
    <property type="molecule type" value="Genomic_DNA"/>
</dbReference>
<dbReference type="InterPro" id="IPR018764">
    <property type="entry name" value="RskA_C"/>
</dbReference>
<keyword evidence="6" id="KW-1185">Reference proteome</keyword>
<evidence type="ECO:0000256" key="1">
    <source>
        <dbReference type="SAM" id="MobiDB-lite"/>
    </source>
</evidence>
<name>A0A1X6YDJ0_9RHOB</name>
<evidence type="ECO:0000313" key="3">
    <source>
        <dbReference type="EMBL" id="PSK86974.1"/>
    </source>
</evidence>
<feature type="compositionally biased region" description="Low complexity" evidence="1">
    <location>
        <begin position="208"/>
        <end position="220"/>
    </location>
</feature>
<dbReference type="Pfam" id="PF10099">
    <property type="entry name" value="RskA_C"/>
    <property type="match status" value="1"/>
</dbReference>
<dbReference type="PANTHER" id="PTHR37461:SF1">
    <property type="entry name" value="ANTI-SIGMA-K FACTOR RSKA"/>
    <property type="match status" value="1"/>
</dbReference>
<dbReference type="Proteomes" id="UP000193495">
    <property type="component" value="Unassembled WGS sequence"/>
</dbReference>
<dbReference type="InterPro" id="IPR051474">
    <property type="entry name" value="Anti-sigma-K/W_factor"/>
</dbReference>
<organism evidence="4 5">
    <name type="scientific">Limimaricola soesokkakensis</name>
    <dbReference type="NCBI Taxonomy" id="1343159"/>
    <lineage>
        <taxon>Bacteria</taxon>
        <taxon>Pseudomonadati</taxon>
        <taxon>Pseudomonadota</taxon>
        <taxon>Alphaproteobacteria</taxon>
        <taxon>Rhodobacterales</taxon>
        <taxon>Paracoccaceae</taxon>
        <taxon>Limimaricola</taxon>
    </lineage>
</organism>
<dbReference type="EMBL" id="FWFY01000001">
    <property type="protein sequence ID" value="SLN18101.1"/>
    <property type="molecule type" value="Genomic_DNA"/>
</dbReference>
<dbReference type="Proteomes" id="UP000240624">
    <property type="component" value="Unassembled WGS sequence"/>
</dbReference>
<evidence type="ECO:0000313" key="4">
    <source>
        <dbReference type="EMBL" id="SLN18101.1"/>
    </source>
</evidence>
<dbReference type="GO" id="GO:0005886">
    <property type="term" value="C:plasma membrane"/>
    <property type="evidence" value="ECO:0007669"/>
    <property type="project" value="InterPro"/>
</dbReference>
<dbReference type="AlphaFoldDB" id="A0A1X6YDJ0"/>
<sequence length="230" mass="24258">MTGPGDHHEDDAVLAAEHVLGLLGGEELDRAERRLETDPDYRALYAAWAEDFVSLTHDMTPVTPPVRVRNAIDRRLFGARREGLLRRLGLWPALSAAALAAGTYLVVTNLDLLRPGPEAPPFGAEIAADDRSLVVRVAFDPDAPEMLRVLRPSGAAAPGRALELWLIAGDAAPVSLGVLPEDREGRVTVPEDLQPLLSQAVLAISDEPAGGSPTGAPTGAVLGAGPVTRL</sequence>
<evidence type="ECO:0000313" key="6">
    <source>
        <dbReference type="Proteomes" id="UP000240624"/>
    </source>
</evidence>
<reference evidence="4 5" key="1">
    <citation type="submission" date="2017-03" db="EMBL/GenBank/DDBJ databases">
        <authorList>
            <person name="Afonso C.L."/>
            <person name="Miller P.J."/>
            <person name="Scott M.A."/>
            <person name="Spackman E."/>
            <person name="Goraichik I."/>
            <person name="Dimitrov K.M."/>
            <person name="Suarez D.L."/>
            <person name="Swayne D.E."/>
        </authorList>
    </citation>
    <scope>NUCLEOTIDE SEQUENCE [LARGE SCALE GENOMIC DNA]</scope>
    <source>
        <strain evidence="4 5">CECT 8367</strain>
    </source>
</reference>
<reference evidence="3 6" key="2">
    <citation type="submission" date="2018-03" db="EMBL/GenBank/DDBJ databases">
        <title>Genomic Encyclopedia of Archaeal and Bacterial Type Strains, Phase II (KMG-II): from individual species to whole genera.</title>
        <authorList>
            <person name="Goeker M."/>
        </authorList>
    </citation>
    <scope>NUCLEOTIDE SEQUENCE [LARGE SCALE GENOMIC DNA]</scope>
    <source>
        <strain evidence="3 6">DSM 29956</strain>
    </source>
</reference>